<gene>
    <name evidence="1" type="ORF">EZS28_046233</name>
</gene>
<sequence>MGRLHYYKPPNGEDSYCSSLSNIKKLLKKQGGTAYTTHYDRSGSIQEVTPIVLGNNADTTYRAISNNSRRYKKNNFQ</sequence>
<dbReference type="AlphaFoldDB" id="A0A5J4TKA1"/>
<dbReference type="EMBL" id="SNRW01030160">
    <property type="protein sequence ID" value="KAA6358240.1"/>
    <property type="molecule type" value="Genomic_DNA"/>
</dbReference>
<organism evidence="1 2">
    <name type="scientific">Streblomastix strix</name>
    <dbReference type="NCBI Taxonomy" id="222440"/>
    <lineage>
        <taxon>Eukaryota</taxon>
        <taxon>Metamonada</taxon>
        <taxon>Preaxostyla</taxon>
        <taxon>Oxymonadida</taxon>
        <taxon>Streblomastigidae</taxon>
        <taxon>Streblomastix</taxon>
    </lineage>
</organism>
<dbReference type="Proteomes" id="UP000324800">
    <property type="component" value="Unassembled WGS sequence"/>
</dbReference>
<name>A0A5J4TKA1_9EUKA</name>
<protein>
    <submittedName>
        <fullName evidence="1">Uncharacterized protein</fullName>
    </submittedName>
</protein>
<comment type="caution">
    <text evidence="1">The sequence shown here is derived from an EMBL/GenBank/DDBJ whole genome shotgun (WGS) entry which is preliminary data.</text>
</comment>
<accession>A0A5J4TKA1</accession>
<reference evidence="1 2" key="1">
    <citation type="submission" date="2019-03" db="EMBL/GenBank/DDBJ databases">
        <title>Single cell metagenomics reveals metabolic interactions within the superorganism composed of flagellate Streblomastix strix and complex community of Bacteroidetes bacteria on its surface.</title>
        <authorList>
            <person name="Treitli S.C."/>
            <person name="Kolisko M."/>
            <person name="Husnik F."/>
            <person name="Keeling P."/>
            <person name="Hampl V."/>
        </authorList>
    </citation>
    <scope>NUCLEOTIDE SEQUENCE [LARGE SCALE GENOMIC DNA]</scope>
    <source>
        <strain evidence="1">ST1C</strain>
    </source>
</reference>
<evidence type="ECO:0000313" key="2">
    <source>
        <dbReference type="Proteomes" id="UP000324800"/>
    </source>
</evidence>
<proteinExistence type="predicted"/>
<feature type="non-terminal residue" evidence="1">
    <location>
        <position position="77"/>
    </location>
</feature>
<evidence type="ECO:0000313" key="1">
    <source>
        <dbReference type="EMBL" id="KAA6358240.1"/>
    </source>
</evidence>